<dbReference type="RefSeq" id="WP_183727737.1">
    <property type="nucleotide sequence ID" value="NZ_JACHBW010000016.1"/>
</dbReference>
<comment type="caution">
    <text evidence="2">The sequence shown here is derived from an EMBL/GenBank/DDBJ whole genome shotgun (WGS) entry which is preliminary data.</text>
</comment>
<dbReference type="EMBL" id="JACHBW010000016">
    <property type="protein sequence ID" value="MBB6105181.1"/>
    <property type="molecule type" value="Genomic_DNA"/>
</dbReference>
<evidence type="ECO:0000313" key="2">
    <source>
        <dbReference type="EMBL" id="MBB6105181.1"/>
    </source>
</evidence>
<sequence>MEKGHLPRHLLRAEWQLLRMTGDFDAAIRKPEVVRTLESSARARELRDQRRVAARADSKLRAAGDYDD</sequence>
<keyword evidence="3" id="KW-1185">Reference proteome</keyword>
<feature type="region of interest" description="Disordered" evidence="1">
    <location>
        <begin position="39"/>
        <end position="68"/>
    </location>
</feature>
<reference evidence="2 3" key="1">
    <citation type="submission" date="2020-08" db="EMBL/GenBank/DDBJ databases">
        <title>Above-ground endophytic microbial communities from plants in different locations in the United States.</title>
        <authorList>
            <person name="Frank C."/>
        </authorList>
    </citation>
    <scope>NUCLEOTIDE SEQUENCE [LARGE SCALE GENOMIC DNA]</scope>
    <source>
        <strain evidence="2 3">WP4_2_2</strain>
    </source>
</reference>
<protein>
    <submittedName>
        <fullName evidence="2">Uncharacterized protein</fullName>
    </submittedName>
</protein>
<evidence type="ECO:0000256" key="1">
    <source>
        <dbReference type="SAM" id="MobiDB-lite"/>
    </source>
</evidence>
<gene>
    <name evidence="2" type="ORF">F4827_005047</name>
</gene>
<organism evidence="2 3">
    <name type="scientific">Paraburkholderia bannensis</name>
    <dbReference type="NCBI Taxonomy" id="765414"/>
    <lineage>
        <taxon>Bacteria</taxon>
        <taxon>Pseudomonadati</taxon>
        <taxon>Pseudomonadota</taxon>
        <taxon>Betaproteobacteria</taxon>
        <taxon>Burkholderiales</taxon>
        <taxon>Burkholderiaceae</taxon>
        <taxon>Paraburkholderia</taxon>
    </lineage>
</organism>
<dbReference type="Proteomes" id="UP000571554">
    <property type="component" value="Unassembled WGS sequence"/>
</dbReference>
<evidence type="ECO:0000313" key="3">
    <source>
        <dbReference type="Proteomes" id="UP000571554"/>
    </source>
</evidence>
<accession>A0A7W9U171</accession>
<name>A0A7W9U171_9BURK</name>
<dbReference type="AlphaFoldDB" id="A0A7W9U171"/>
<proteinExistence type="predicted"/>